<proteinExistence type="predicted"/>
<evidence type="ECO:0000313" key="1">
    <source>
        <dbReference type="EMBL" id="JAH99634.1"/>
    </source>
</evidence>
<protein>
    <submittedName>
        <fullName evidence="1">Uncharacterized protein</fullName>
    </submittedName>
</protein>
<organism evidence="1">
    <name type="scientific">Anguilla anguilla</name>
    <name type="common">European freshwater eel</name>
    <name type="synonym">Muraena anguilla</name>
    <dbReference type="NCBI Taxonomy" id="7936"/>
    <lineage>
        <taxon>Eukaryota</taxon>
        <taxon>Metazoa</taxon>
        <taxon>Chordata</taxon>
        <taxon>Craniata</taxon>
        <taxon>Vertebrata</taxon>
        <taxon>Euteleostomi</taxon>
        <taxon>Actinopterygii</taxon>
        <taxon>Neopterygii</taxon>
        <taxon>Teleostei</taxon>
        <taxon>Anguilliformes</taxon>
        <taxon>Anguillidae</taxon>
        <taxon>Anguilla</taxon>
    </lineage>
</organism>
<dbReference type="AlphaFoldDB" id="A0A0E9XAH2"/>
<dbReference type="EMBL" id="GBXM01008943">
    <property type="protein sequence ID" value="JAH99634.1"/>
    <property type="molecule type" value="Transcribed_RNA"/>
</dbReference>
<name>A0A0E9XAH2_ANGAN</name>
<accession>A0A0E9XAH2</accession>
<sequence length="97" mass="11169">MLCSARHPTGSLTKNNEQWKTTEQNWATLTYYVSNDAQTPQFDHVLFYVTQPPIFSCSGPDFLATEYRIILNLCLVAVVRDHEMHFCKSLWIKASAK</sequence>
<reference evidence="1" key="2">
    <citation type="journal article" date="2015" name="Fish Shellfish Immunol.">
        <title>Early steps in the European eel (Anguilla anguilla)-Vibrio vulnificus interaction in the gills: Role of the RtxA13 toxin.</title>
        <authorList>
            <person name="Callol A."/>
            <person name="Pajuelo D."/>
            <person name="Ebbesson L."/>
            <person name="Teles M."/>
            <person name="MacKenzie S."/>
            <person name="Amaro C."/>
        </authorList>
    </citation>
    <scope>NUCLEOTIDE SEQUENCE</scope>
</reference>
<reference evidence="1" key="1">
    <citation type="submission" date="2014-11" db="EMBL/GenBank/DDBJ databases">
        <authorList>
            <person name="Amaro Gonzalez C."/>
        </authorList>
    </citation>
    <scope>NUCLEOTIDE SEQUENCE</scope>
</reference>